<dbReference type="InterPro" id="IPR002656">
    <property type="entry name" value="Acyl_transf_3_dom"/>
</dbReference>
<dbReference type="GO" id="GO:0009103">
    <property type="term" value="P:lipopolysaccharide biosynthetic process"/>
    <property type="evidence" value="ECO:0007669"/>
    <property type="project" value="TreeGrafter"/>
</dbReference>
<dbReference type="RefSeq" id="WP_017929737.1">
    <property type="nucleotide sequence ID" value="NZ_CM002676.1"/>
</dbReference>
<evidence type="ECO:0000313" key="4">
    <source>
        <dbReference type="EMBL" id="EYD70342.1"/>
    </source>
</evidence>
<dbReference type="EMBL" id="APGJ01000010">
    <property type="protein sequence ID" value="EYD70342.1"/>
    <property type="molecule type" value="Genomic_DNA"/>
</dbReference>
<comment type="caution">
    <text evidence="4">The sequence shown here is derived from an EMBL/GenBank/DDBJ whole genome shotgun (WGS) entry which is preliminary data.</text>
</comment>
<accession>A0A017H716</accession>
<name>A0A017H716_9RHOB</name>
<dbReference type="PANTHER" id="PTHR23028:SF53">
    <property type="entry name" value="ACYL_TRANSF_3 DOMAIN-CONTAINING PROTEIN"/>
    <property type="match status" value="1"/>
</dbReference>
<dbReference type="PATRIC" id="fig|1122180.6.peg.99"/>
<dbReference type="InterPro" id="IPR050879">
    <property type="entry name" value="Acyltransferase_3"/>
</dbReference>
<dbReference type="InterPro" id="IPR043968">
    <property type="entry name" value="SGNH"/>
</dbReference>
<feature type="transmembrane region" description="Helical" evidence="1">
    <location>
        <begin position="171"/>
        <end position="189"/>
    </location>
</feature>
<keyword evidence="1" id="KW-0472">Membrane</keyword>
<sequence>MTGRAVAKLGYRPEIDGLRCLAVVPVLLFHAGLPPFSGGYVGVDVFFVISGYLIATILFEDLAAGRFSIARFYERRARRILPALFVVVLVCLPFGWSWMLVREFKELLQSVAATALSVSNVYFWLKSDYFAIEAELLPLLHSWSLGVEEQFYLLFPGLLLLLHGQPGRRQVGVLLAIGGASFAAGLWYISTHPMMVYYLLPFRAWELIAGAACAYLHHRHGRWPNGWLALAGAGLVFYAMLAYDAHTVFPGWAAVPPVLGSALIILYADPGALLGRVLALRPVVFVGLISYSLYLWHQPVLAFARHYLGHEPAAPVLVALLLLCVLLAVLTWHFVEKPFRRRGPLALVPGRKQVFAWSAASIVAVTGIGVAGDLRGGFPERLSDWEMRVYVESGWYSDCMYTRDAPAPAPPDAGCVVNPGQPRKAALFGDSVMSSLAPAFARSLAARGYEVHLLTHSHCTLNLDYHRASQNAQPCPEFARSMLGFIEAERFDLVVTAGHFAALLGGAPGQVVEAAGGAPVIDAGPVLQDLARQLNSLPSEVVLVLPHLTPETGVRVSTLKQLRVTGELRQTAVARADLADAADRVGAVLRDTITQDNIRFLDPTASLCDASHCRFVQQGMPLLSDTLHFTATGADLVATQLETLLATRDRPVPVDFAAPTPVVR</sequence>
<keyword evidence="4" id="KW-0614">Plasmid</keyword>
<gene>
    <name evidence="4" type="ORF">Lokhon_00096</name>
</gene>
<protein>
    <submittedName>
        <fullName evidence="4">Acyltransferase 3</fullName>
    </submittedName>
</protein>
<dbReference type="GO" id="GO:0016747">
    <property type="term" value="F:acyltransferase activity, transferring groups other than amino-acyl groups"/>
    <property type="evidence" value="ECO:0007669"/>
    <property type="project" value="InterPro"/>
</dbReference>
<keyword evidence="1" id="KW-0812">Transmembrane</keyword>
<organism evidence="4 5">
    <name type="scientific">Limimaricola hongkongensis DSM 17492</name>
    <dbReference type="NCBI Taxonomy" id="1122180"/>
    <lineage>
        <taxon>Bacteria</taxon>
        <taxon>Pseudomonadati</taxon>
        <taxon>Pseudomonadota</taxon>
        <taxon>Alphaproteobacteria</taxon>
        <taxon>Rhodobacterales</taxon>
        <taxon>Paracoccaceae</taxon>
        <taxon>Limimaricola</taxon>
    </lineage>
</organism>
<feature type="transmembrane region" description="Helical" evidence="1">
    <location>
        <begin position="80"/>
        <end position="101"/>
    </location>
</feature>
<keyword evidence="4" id="KW-0012">Acyltransferase</keyword>
<feature type="transmembrane region" description="Helical" evidence="1">
    <location>
        <begin position="39"/>
        <end position="59"/>
    </location>
</feature>
<dbReference type="Pfam" id="PF01757">
    <property type="entry name" value="Acyl_transf_3"/>
    <property type="match status" value="1"/>
</dbReference>
<feature type="transmembrane region" description="Helical" evidence="1">
    <location>
        <begin position="316"/>
        <end position="334"/>
    </location>
</feature>
<dbReference type="GO" id="GO:0016020">
    <property type="term" value="C:membrane"/>
    <property type="evidence" value="ECO:0007669"/>
    <property type="project" value="TreeGrafter"/>
</dbReference>
<feature type="transmembrane region" description="Helical" evidence="1">
    <location>
        <begin position="278"/>
        <end position="296"/>
    </location>
</feature>
<dbReference type="PANTHER" id="PTHR23028">
    <property type="entry name" value="ACETYLTRANSFERASE"/>
    <property type="match status" value="1"/>
</dbReference>
<feature type="transmembrane region" description="Helical" evidence="1">
    <location>
        <begin position="227"/>
        <end position="243"/>
    </location>
</feature>
<dbReference type="AlphaFoldDB" id="A0A017H716"/>
<evidence type="ECO:0000259" key="2">
    <source>
        <dbReference type="Pfam" id="PF01757"/>
    </source>
</evidence>
<keyword evidence="1" id="KW-1133">Transmembrane helix</keyword>
<evidence type="ECO:0000256" key="1">
    <source>
        <dbReference type="SAM" id="Phobius"/>
    </source>
</evidence>
<feature type="transmembrane region" description="Helical" evidence="1">
    <location>
        <begin position="249"/>
        <end position="266"/>
    </location>
</feature>
<dbReference type="HOGENOM" id="CLU_005679_10_4_5"/>
<feature type="domain" description="Acyltransferase 3" evidence="2">
    <location>
        <begin position="13"/>
        <end position="332"/>
    </location>
</feature>
<dbReference type="Proteomes" id="UP000025047">
    <property type="component" value="Plasmid pLokhon02"/>
</dbReference>
<evidence type="ECO:0000259" key="3">
    <source>
        <dbReference type="Pfam" id="PF19040"/>
    </source>
</evidence>
<dbReference type="eggNOG" id="COG1835">
    <property type="taxonomic scope" value="Bacteria"/>
</dbReference>
<geneLocation type="plasmid" evidence="4 5">
    <name>pLokhon02</name>
</geneLocation>
<evidence type="ECO:0000313" key="5">
    <source>
        <dbReference type="Proteomes" id="UP000025047"/>
    </source>
</evidence>
<feature type="transmembrane region" description="Helical" evidence="1">
    <location>
        <begin position="354"/>
        <end position="372"/>
    </location>
</feature>
<keyword evidence="5" id="KW-1185">Reference proteome</keyword>
<proteinExistence type="predicted"/>
<dbReference type="OrthoDB" id="9796461at2"/>
<dbReference type="Pfam" id="PF19040">
    <property type="entry name" value="SGNH"/>
    <property type="match status" value="1"/>
</dbReference>
<reference evidence="4 5" key="1">
    <citation type="submission" date="2013-03" db="EMBL/GenBank/DDBJ databases">
        <authorList>
            <person name="Fiebig A."/>
            <person name="Goeker M."/>
            <person name="Klenk H.-P.P."/>
        </authorList>
    </citation>
    <scope>NUCLEOTIDE SEQUENCE [LARGE SCALE GENOMIC DNA]</scope>
    <source>
        <strain evidence="4 5">DSM 17492</strain>
        <plasmid evidence="4 5">pLokhon02</plasmid>
    </source>
</reference>
<feature type="transmembrane region" description="Helical" evidence="1">
    <location>
        <begin position="107"/>
        <end position="125"/>
    </location>
</feature>
<feature type="domain" description="SGNH" evidence="3">
    <location>
        <begin position="399"/>
        <end position="641"/>
    </location>
</feature>
<feature type="transmembrane region" description="Helical" evidence="1">
    <location>
        <begin position="195"/>
        <end position="215"/>
    </location>
</feature>
<keyword evidence="4" id="KW-0808">Transferase</keyword>